<evidence type="ECO:0000313" key="1">
    <source>
        <dbReference type="EMBL" id="ACY88102.1"/>
    </source>
</evidence>
<proteinExistence type="predicted"/>
<name>A0A0F6B0S5_SALT1</name>
<dbReference type="EMBL" id="CP001363">
    <property type="protein sequence ID" value="ACY88102.1"/>
    <property type="molecule type" value="Genomic_DNA"/>
</dbReference>
<keyword evidence="2" id="KW-1185">Reference proteome</keyword>
<gene>
    <name evidence="1" type="ordered locus">STM14_1623</name>
</gene>
<sequence length="54" mass="5962">MRCFSFRFSRASLLGSGAKVKKETENSSVHACVTLCGKTEYPLLKRVTGQLSTH</sequence>
<organism evidence="1 2">
    <name type="scientific">Salmonella typhimurium (strain 14028s / SGSC 2262)</name>
    <dbReference type="NCBI Taxonomy" id="588858"/>
    <lineage>
        <taxon>Bacteria</taxon>
        <taxon>Pseudomonadati</taxon>
        <taxon>Pseudomonadota</taxon>
        <taxon>Gammaproteobacteria</taxon>
        <taxon>Enterobacterales</taxon>
        <taxon>Enterobacteriaceae</taxon>
        <taxon>Salmonella</taxon>
    </lineage>
</organism>
<reference evidence="1 2" key="1">
    <citation type="journal article" date="2010" name="J. Bacteriol.">
        <title>Short-term signatures of evolutionary change in the Salmonella enterica serovar typhimurium 14028 genome.</title>
        <authorList>
            <person name="Jarvik T."/>
            <person name="Smillie C."/>
            <person name="Groisman E.A."/>
            <person name="Ochman H."/>
        </authorList>
    </citation>
    <scope>NUCLEOTIDE SEQUENCE [LARGE SCALE GENOMIC DNA]</scope>
    <source>
        <strain evidence="2">14028s / SGSC 2262</strain>
    </source>
</reference>
<evidence type="ECO:0000313" key="2">
    <source>
        <dbReference type="Proteomes" id="UP000002695"/>
    </source>
</evidence>
<dbReference type="KEGG" id="seo:STM14_1623"/>
<protein>
    <submittedName>
        <fullName evidence="1">Uncharacterized protein</fullName>
    </submittedName>
</protein>
<dbReference type="AlphaFoldDB" id="A0A0F6B0S5"/>
<dbReference type="HOGENOM" id="CLU_3047844_0_0_6"/>
<accession>A0A0F6B0S5</accession>
<dbReference type="Proteomes" id="UP000002695">
    <property type="component" value="Chromosome"/>
</dbReference>